<dbReference type="Proteomes" id="UP000028411">
    <property type="component" value="Unassembled WGS sequence"/>
</dbReference>
<dbReference type="RefSeq" id="WP_024310661.1">
    <property type="nucleotide sequence ID" value="NZ_JFHR01000003.1"/>
</dbReference>
<organism evidence="1 2">
    <name type="scientific">Sphingobium chlorophenolicum</name>
    <dbReference type="NCBI Taxonomy" id="46429"/>
    <lineage>
        <taxon>Bacteria</taxon>
        <taxon>Pseudomonadati</taxon>
        <taxon>Pseudomonadota</taxon>
        <taxon>Alphaproteobacteria</taxon>
        <taxon>Sphingomonadales</taxon>
        <taxon>Sphingomonadaceae</taxon>
        <taxon>Sphingobium</taxon>
    </lineage>
</organism>
<dbReference type="OrthoDB" id="7585382at2"/>
<dbReference type="EMBL" id="JFHR01000003">
    <property type="protein sequence ID" value="KEQ55123.1"/>
    <property type="molecule type" value="Genomic_DNA"/>
</dbReference>
<accession>A0A081RIV0</accession>
<comment type="caution">
    <text evidence="1">The sequence shown here is derived from an EMBL/GenBank/DDBJ whole genome shotgun (WGS) entry which is preliminary data.</text>
</comment>
<gene>
    <name evidence="1" type="ORF">BV95_00672</name>
</gene>
<dbReference type="PATRIC" id="fig|46429.4.peg.655"/>
<reference evidence="1 2" key="1">
    <citation type="submission" date="2014-02" db="EMBL/GenBank/DDBJ databases">
        <title>Whole genome sequence of Sphingobium chlorophenolicum NBRC 16172.</title>
        <authorList>
            <person name="Gan H.M."/>
            <person name="Gan H.Y."/>
            <person name="Chew T.H."/>
            <person name="Savka M.A."/>
        </authorList>
    </citation>
    <scope>NUCLEOTIDE SEQUENCE [LARGE SCALE GENOMIC DNA]</scope>
    <source>
        <strain evidence="1 2">NBRC 16172</strain>
    </source>
</reference>
<evidence type="ECO:0000313" key="2">
    <source>
        <dbReference type="Proteomes" id="UP000028411"/>
    </source>
</evidence>
<dbReference type="AlphaFoldDB" id="A0A081RIV0"/>
<dbReference type="eggNOG" id="ENOG5031C6H">
    <property type="taxonomic scope" value="Bacteria"/>
</dbReference>
<proteinExistence type="predicted"/>
<name>A0A081RIV0_SPHCR</name>
<protein>
    <submittedName>
        <fullName evidence="1">Uncharacterized protein</fullName>
    </submittedName>
</protein>
<evidence type="ECO:0000313" key="1">
    <source>
        <dbReference type="EMBL" id="KEQ55123.1"/>
    </source>
</evidence>
<sequence length="97" mass="11042">MDIHLAIASVQADAARIARYTDRRDRFLDALDWSALDEQTAREAAMLDDLLAGDLADAALYILWLEERLASGETDVPGVLRFYPHPRPWHAEWISLH</sequence>